<dbReference type="Proteomes" id="UP000674234">
    <property type="component" value="Unassembled WGS sequence"/>
</dbReference>
<evidence type="ECO:0000313" key="2">
    <source>
        <dbReference type="EMBL" id="MBP2708354.1"/>
    </source>
</evidence>
<accession>A0A940WWQ2</accession>
<dbReference type="SUPFAM" id="SSF53335">
    <property type="entry name" value="S-adenosyl-L-methionine-dependent methyltransferases"/>
    <property type="match status" value="1"/>
</dbReference>
<dbReference type="Gene3D" id="3.40.50.150">
    <property type="entry name" value="Vaccinia Virus protein VP39"/>
    <property type="match status" value="1"/>
</dbReference>
<keyword evidence="3" id="KW-1185">Reference proteome</keyword>
<evidence type="ECO:0000259" key="1">
    <source>
        <dbReference type="Pfam" id="PF13649"/>
    </source>
</evidence>
<keyword evidence="2" id="KW-0489">Methyltransferase</keyword>
<reference evidence="2" key="1">
    <citation type="submission" date="2021-02" db="EMBL/GenBank/DDBJ databases">
        <title>Draft genome sequence of Microbispora sp. RL4-1S isolated from rice leaves in Thailand.</title>
        <authorList>
            <person name="Muangham S."/>
            <person name="Duangmal K."/>
        </authorList>
    </citation>
    <scope>NUCLEOTIDE SEQUENCE</scope>
    <source>
        <strain evidence="2">RL4-1S</strain>
    </source>
</reference>
<dbReference type="Pfam" id="PF13649">
    <property type="entry name" value="Methyltransf_25"/>
    <property type="match status" value="1"/>
</dbReference>
<dbReference type="AlphaFoldDB" id="A0A940WWQ2"/>
<name>A0A940WWQ2_9ACTN</name>
<organism evidence="2 3">
    <name type="scientific">Microbispora oryzae</name>
    <dbReference type="NCBI Taxonomy" id="2806554"/>
    <lineage>
        <taxon>Bacteria</taxon>
        <taxon>Bacillati</taxon>
        <taxon>Actinomycetota</taxon>
        <taxon>Actinomycetes</taxon>
        <taxon>Streptosporangiales</taxon>
        <taxon>Streptosporangiaceae</taxon>
        <taxon>Microbispora</taxon>
    </lineage>
</organism>
<dbReference type="NCBIfam" id="NF041820">
    <property type="entry name" value="daptide_MTase"/>
    <property type="match status" value="1"/>
</dbReference>
<gene>
    <name evidence="2" type="ORF">JOL79_31705</name>
</gene>
<dbReference type="EMBL" id="JAFCNB010000031">
    <property type="protein sequence ID" value="MBP2708354.1"/>
    <property type="molecule type" value="Genomic_DNA"/>
</dbReference>
<keyword evidence="2" id="KW-0808">Transferase</keyword>
<dbReference type="InterPro" id="IPR049690">
    <property type="entry name" value="Daptide_MTase"/>
</dbReference>
<protein>
    <submittedName>
        <fullName evidence="2">Class I SAM-dependent methyltransferase</fullName>
    </submittedName>
</protein>
<proteinExistence type="predicted"/>
<dbReference type="InterPro" id="IPR029063">
    <property type="entry name" value="SAM-dependent_MTases_sf"/>
</dbReference>
<feature type="domain" description="Methyltransferase" evidence="1">
    <location>
        <begin position="63"/>
        <end position="161"/>
    </location>
</feature>
<sequence>MTETTLPRIPGRAGQVVAELGERVTLHDLYDHIGVPIYHDLAAGDSSEIRELLTIVRRIPGQVLELAAGSGRLTLPLLALGRHVTALELSEDMLGLLRARLLLTAAGMSERCTPVQADMSAFALGRSFPLIVLGTTSISLLDEAGRAGLYRSVGAHLEPGGRFVLSTVDIPADGADGSDLDFETVGVSGRKYRMFEHWPVGSSVRSVTIVPETADPEPITVCTTTIGVLPADLVEQELADAGFMVRARTPLPVPGVRHTDVFLEAEAL</sequence>
<dbReference type="CDD" id="cd02440">
    <property type="entry name" value="AdoMet_MTases"/>
    <property type="match status" value="1"/>
</dbReference>
<evidence type="ECO:0000313" key="3">
    <source>
        <dbReference type="Proteomes" id="UP000674234"/>
    </source>
</evidence>
<dbReference type="GO" id="GO:0008168">
    <property type="term" value="F:methyltransferase activity"/>
    <property type="evidence" value="ECO:0007669"/>
    <property type="project" value="UniProtKB-KW"/>
</dbReference>
<dbReference type="RefSeq" id="WP_210159619.1">
    <property type="nucleotide sequence ID" value="NZ_JAFCNB010000031.1"/>
</dbReference>
<dbReference type="InterPro" id="IPR041698">
    <property type="entry name" value="Methyltransf_25"/>
</dbReference>
<dbReference type="GO" id="GO:0032259">
    <property type="term" value="P:methylation"/>
    <property type="evidence" value="ECO:0007669"/>
    <property type="project" value="UniProtKB-KW"/>
</dbReference>
<comment type="caution">
    <text evidence="2">The sequence shown here is derived from an EMBL/GenBank/DDBJ whole genome shotgun (WGS) entry which is preliminary data.</text>
</comment>